<evidence type="ECO:0000313" key="5">
    <source>
        <dbReference type="Proteomes" id="UP000001876"/>
    </source>
</evidence>
<dbReference type="RefSeq" id="XP_003064152.1">
    <property type="nucleotide sequence ID" value="XM_003064106.1"/>
</dbReference>
<feature type="region of interest" description="Disordered" evidence="1">
    <location>
        <begin position="105"/>
        <end position="126"/>
    </location>
</feature>
<sequence length="522" mass="54956">MARRPLASAAAFVFGAIAGAVFARRRERARRRADGDDGDDGVRVGLEVARDEEWRVFRGKRVGLVTNHTAVMPRSLEHAVDVMRASDGAVDLRAVFAPEHGFRGAAQAGESGSGARRDDADASSSVPVSVDAATGVPVYDLYGVRGPALSDVIARAGVDVIAFDVQDVGARFYTYVWTLYDVMVASASMGDAAPEIVILDRPNPLGGAVVEGPAIVDANLVGGFLARVSPIAVRHGMTVAELAWMFNREHVGGDAGKPARLTIVPMRGWRRGMTWEETKLPWIPPSPNVPTPSTALAYVGNALFEGAADVSEGRGTTKPFELVGAAFADGRLSARLRDRDRAARGGGGDDDTTTAMATTTATATTTTTATATATAMARARVPAARYREAHFVPTSGPHAGRVMTGVQSFPVGPNAALFREGVELLLAWKRTYPGAFAWRRRGDAVGAAAAAAAKDDDDDDDDDGGGAYFVDVLTGSGAARRAIDAAAAEGDEDDPGALDALFASWDDEAAAFYEARREFLLY</sequence>
<reference evidence="4 5" key="1">
    <citation type="journal article" date="2009" name="Science">
        <title>Green evolution and dynamic adaptations revealed by genomes of the marine picoeukaryotes Micromonas.</title>
        <authorList>
            <person name="Worden A.Z."/>
            <person name="Lee J.H."/>
            <person name="Mock T."/>
            <person name="Rouze P."/>
            <person name="Simmons M.P."/>
            <person name="Aerts A.L."/>
            <person name="Allen A.E."/>
            <person name="Cuvelier M.L."/>
            <person name="Derelle E."/>
            <person name="Everett M.V."/>
            <person name="Foulon E."/>
            <person name="Grimwood J."/>
            <person name="Gundlach H."/>
            <person name="Henrissat B."/>
            <person name="Napoli C."/>
            <person name="McDonald S.M."/>
            <person name="Parker M.S."/>
            <person name="Rombauts S."/>
            <person name="Salamov A."/>
            <person name="Von Dassow P."/>
            <person name="Badger J.H."/>
            <person name="Coutinho P.M."/>
            <person name="Demir E."/>
            <person name="Dubchak I."/>
            <person name="Gentemann C."/>
            <person name="Eikrem W."/>
            <person name="Gready J.E."/>
            <person name="John U."/>
            <person name="Lanier W."/>
            <person name="Lindquist E.A."/>
            <person name="Lucas S."/>
            <person name="Mayer K.F."/>
            <person name="Moreau H."/>
            <person name="Not F."/>
            <person name="Otillar R."/>
            <person name="Panaud O."/>
            <person name="Pangilinan J."/>
            <person name="Paulsen I."/>
            <person name="Piegu B."/>
            <person name="Poliakov A."/>
            <person name="Robbens S."/>
            <person name="Schmutz J."/>
            <person name="Toulza E."/>
            <person name="Wyss T."/>
            <person name="Zelensky A."/>
            <person name="Zhou K."/>
            <person name="Armbrust E.V."/>
            <person name="Bhattacharya D."/>
            <person name="Goodenough U.W."/>
            <person name="Van de Peer Y."/>
            <person name="Grigoriev I.V."/>
        </authorList>
    </citation>
    <scope>NUCLEOTIDE SEQUENCE [LARGE SCALE GENOMIC DNA]</scope>
    <source>
        <strain evidence="4 5">CCMP1545</strain>
    </source>
</reference>
<gene>
    <name evidence="4" type="ORF">MICPUCDRAFT_53832</name>
</gene>
<dbReference type="OMA" id="FYTYIYT"/>
<feature type="compositionally biased region" description="Low complexity" evidence="1">
    <location>
        <begin position="105"/>
        <end position="114"/>
    </location>
</feature>
<organism evidence="5">
    <name type="scientific">Micromonas pusilla (strain CCMP1545)</name>
    <name type="common">Picoplanktonic green alga</name>
    <dbReference type="NCBI Taxonomy" id="564608"/>
    <lineage>
        <taxon>Eukaryota</taxon>
        <taxon>Viridiplantae</taxon>
        <taxon>Chlorophyta</taxon>
        <taxon>Mamiellophyceae</taxon>
        <taxon>Mamiellales</taxon>
        <taxon>Mamiellaceae</taxon>
        <taxon>Micromonas</taxon>
    </lineage>
</organism>
<protein>
    <submittedName>
        <fullName evidence="4">Predicted protein</fullName>
    </submittedName>
</protein>
<dbReference type="Pfam" id="PF20732">
    <property type="entry name" value="NamZ_C"/>
    <property type="match status" value="2"/>
</dbReference>
<dbReference type="GeneID" id="9689593"/>
<dbReference type="OrthoDB" id="2017677at2759"/>
<name>C1N7U5_MICPC</name>
<dbReference type="Pfam" id="PF07075">
    <property type="entry name" value="NamZ_N"/>
    <property type="match status" value="1"/>
</dbReference>
<proteinExistence type="predicted"/>
<accession>C1N7U5</accession>
<evidence type="ECO:0000259" key="2">
    <source>
        <dbReference type="Pfam" id="PF07075"/>
    </source>
</evidence>
<evidence type="ECO:0000259" key="3">
    <source>
        <dbReference type="Pfam" id="PF20732"/>
    </source>
</evidence>
<dbReference type="KEGG" id="mpp:MICPUCDRAFT_53832"/>
<dbReference type="InterPro" id="IPR048503">
    <property type="entry name" value="NamZ_C"/>
</dbReference>
<feature type="domain" description="Peptidoglycan beta-N-acetylmuramidase NamZ C-terminal" evidence="3">
    <location>
        <begin position="368"/>
        <end position="522"/>
    </location>
</feature>
<dbReference type="eggNOG" id="ENOG502SJA8">
    <property type="taxonomic scope" value="Eukaryota"/>
</dbReference>
<dbReference type="InterPro" id="IPR048502">
    <property type="entry name" value="NamZ_N"/>
</dbReference>
<feature type="domain" description="Peptidoglycan beta-N-acetylmuramidase NamZ N-terminal" evidence="2">
    <location>
        <begin position="62"/>
        <end position="292"/>
    </location>
</feature>
<keyword evidence="5" id="KW-1185">Reference proteome</keyword>
<dbReference type="Proteomes" id="UP000001876">
    <property type="component" value="Unassembled WGS sequence"/>
</dbReference>
<evidence type="ECO:0000313" key="4">
    <source>
        <dbReference type="EMBL" id="EEH51774.1"/>
    </source>
</evidence>
<dbReference type="InterPro" id="IPR008302">
    <property type="entry name" value="NamZ"/>
</dbReference>
<dbReference type="STRING" id="564608.C1N7U5"/>
<dbReference type="EMBL" id="GG663750">
    <property type="protein sequence ID" value="EEH51774.1"/>
    <property type="molecule type" value="Genomic_DNA"/>
</dbReference>
<dbReference type="PANTHER" id="PTHR42915">
    <property type="entry name" value="HYPOTHETICAL 460 KDA PROTEIN IN FEUA-SIGW INTERGENIC REGION [PRECURSOR]"/>
    <property type="match status" value="1"/>
</dbReference>
<dbReference type="Gene3D" id="3.40.50.12170">
    <property type="entry name" value="Uncharacterised protein PF07075, DUF1343"/>
    <property type="match status" value="1"/>
</dbReference>
<dbReference type="GO" id="GO:0033922">
    <property type="term" value="F:peptidoglycan beta-N-acetylmuramidase activity"/>
    <property type="evidence" value="ECO:0007669"/>
    <property type="project" value="InterPro"/>
</dbReference>
<evidence type="ECO:0000256" key="1">
    <source>
        <dbReference type="SAM" id="MobiDB-lite"/>
    </source>
</evidence>
<dbReference type="AlphaFoldDB" id="C1N7U5"/>
<dbReference type="PANTHER" id="PTHR42915:SF1">
    <property type="entry name" value="PEPTIDOGLYCAN BETA-N-ACETYLMURAMIDASE NAMZ"/>
    <property type="match status" value="1"/>
</dbReference>
<feature type="domain" description="Peptidoglycan beta-N-acetylmuramidase NamZ C-terminal" evidence="3">
    <location>
        <begin position="297"/>
        <end position="339"/>
    </location>
</feature>